<sequence length="148" mass="16259">MEVDTHKVVDAPQRVVFELLMDPNVLIETMPGLKTMNEKEPGVYAVEMELGIPGLKGQYRGELRIEDVVPPSHYHLSLEGQGSNGPFFMSLDVALTSSNDAQTDLHYKGEGGFGEQSHFVGQKVLSGAGNVLIGQFFSAISKRARRRL</sequence>
<proteinExistence type="predicted"/>
<name>A0A2T2X340_9FIRM</name>
<dbReference type="SUPFAM" id="SSF55961">
    <property type="entry name" value="Bet v1-like"/>
    <property type="match status" value="1"/>
</dbReference>
<dbReference type="PANTHER" id="PTHR38588">
    <property type="entry name" value="BLL0334 PROTEIN"/>
    <property type="match status" value="1"/>
</dbReference>
<evidence type="ECO:0000313" key="1">
    <source>
        <dbReference type="EMBL" id="PSR28868.1"/>
    </source>
</evidence>
<organism evidence="1 2">
    <name type="scientific">Sulfobacillus benefaciens</name>
    <dbReference type="NCBI Taxonomy" id="453960"/>
    <lineage>
        <taxon>Bacteria</taxon>
        <taxon>Bacillati</taxon>
        <taxon>Bacillota</taxon>
        <taxon>Clostridia</taxon>
        <taxon>Eubacteriales</taxon>
        <taxon>Clostridiales Family XVII. Incertae Sedis</taxon>
        <taxon>Sulfobacillus</taxon>
    </lineage>
</organism>
<gene>
    <name evidence="1" type="ORF">C7B43_09300</name>
</gene>
<dbReference type="InterPro" id="IPR023393">
    <property type="entry name" value="START-like_dom_sf"/>
</dbReference>
<dbReference type="AlphaFoldDB" id="A0A2T2X340"/>
<dbReference type="EMBL" id="PXYT01000018">
    <property type="protein sequence ID" value="PSR28868.1"/>
    <property type="molecule type" value="Genomic_DNA"/>
</dbReference>
<reference evidence="1 2" key="1">
    <citation type="journal article" date="2014" name="BMC Genomics">
        <title>Comparison of environmental and isolate Sulfobacillus genomes reveals diverse carbon, sulfur, nitrogen, and hydrogen metabolisms.</title>
        <authorList>
            <person name="Justice N.B."/>
            <person name="Norman A."/>
            <person name="Brown C.T."/>
            <person name="Singh A."/>
            <person name="Thomas B.C."/>
            <person name="Banfield J.F."/>
        </authorList>
    </citation>
    <scope>NUCLEOTIDE SEQUENCE [LARGE SCALE GENOMIC DNA]</scope>
    <source>
        <strain evidence="1">AMDSBA1</strain>
    </source>
</reference>
<dbReference type="PANTHER" id="PTHR38588:SF1">
    <property type="entry name" value="BLL0334 PROTEIN"/>
    <property type="match status" value="1"/>
</dbReference>
<dbReference type="Gene3D" id="3.30.530.20">
    <property type="match status" value="1"/>
</dbReference>
<dbReference type="Proteomes" id="UP000242699">
    <property type="component" value="Unassembled WGS sequence"/>
</dbReference>
<dbReference type="Pfam" id="PF06240">
    <property type="entry name" value="COXG"/>
    <property type="match status" value="1"/>
</dbReference>
<comment type="caution">
    <text evidence="1">The sequence shown here is derived from an EMBL/GenBank/DDBJ whole genome shotgun (WGS) entry which is preliminary data.</text>
</comment>
<evidence type="ECO:0000313" key="2">
    <source>
        <dbReference type="Proteomes" id="UP000242699"/>
    </source>
</evidence>
<protein>
    <submittedName>
        <fullName evidence="1">Carbon monoxide dehydrogenase</fullName>
    </submittedName>
</protein>
<accession>A0A2T2X340</accession>
<dbReference type="InterPro" id="IPR010419">
    <property type="entry name" value="CO_DH_gsu"/>
</dbReference>